<dbReference type="OrthoDB" id="3190163at2"/>
<keyword evidence="5" id="KW-1185">Reference proteome</keyword>
<organism evidence="4 5">
    <name type="scientific">Bifidobacterium callitrichidarum</name>
    <dbReference type="NCBI Taxonomy" id="2052941"/>
    <lineage>
        <taxon>Bacteria</taxon>
        <taxon>Bacillati</taxon>
        <taxon>Actinomycetota</taxon>
        <taxon>Actinomycetes</taxon>
        <taxon>Bifidobacteriales</taxon>
        <taxon>Bifidobacteriaceae</taxon>
        <taxon>Bifidobacterium</taxon>
    </lineage>
</organism>
<protein>
    <recommendedName>
        <fullName evidence="3">YdbS-like PH domain-containing protein</fullName>
    </recommendedName>
</protein>
<dbReference type="PANTHER" id="PTHR34473">
    <property type="entry name" value="UPF0699 TRANSMEMBRANE PROTEIN YDBS"/>
    <property type="match status" value="1"/>
</dbReference>
<feature type="compositionally biased region" description="Basic and acidic residues" evidence="1">
    <location>
        <begin position="60"/>
        <end position="71"/>
    </location>
</feature>
<sequence>MTGGGYDTASHAGKHVTVNHTVDTADGTKGDAYGNNAIGPGAGLSSKQPYGNSAPAISTEHPDGVQSRDTESNSGANQLGRNRPADDWRMLHPAGLIVATVSSVRGIIGLFVTFLVILRRHLSVPMIALALATAIVAALIPPVIEWLTTRYRLGSDGLSFKSGLFFRKHRTISYGSIHAINSSSPVYLQPFGVVRLTVSAAGSADTDIRLDAVPAVLQLELETFRAQARTGQAANVGSTQVPHDARQAVNTTFDAAVNDTSDGFAKTPGIPEANVRTIAVPPKRDTRYDPAYTAGPIACVGKPAIPADSRGQAPVFRASVKDILLFAVTDIGFLAAAFVVYGFVQQVQEIVPESWVRDAERSVSAVATSNLLSIALAVLVCVMVLMLVSIVTSLLRFYGFEVWRRGDDLVVVRGLFTRRTSTIPVSRIQTVIVKQSLLRRPFGLCSVGLGLSSSATGENAEGSISAARILPVIGTRRVYDVLHAMLPEWDVREPVVQAEVHSPIARAAATGTSAGLGSGVNASQAAQPLEPEPAAGPVIRYTGRGLLRYYLTMPVMMTLAATTLTWLGSDADAATAFRTAFAIPGLGWWPWWLLFVPVAIGLWWTAVRWLKSREEGYALVPDAAYGNNDDTYGGNSGSAASNGTDNRTVQGPASHDHGTHVLSCGFGTDGQMVTPHHRIVATGAVRLARYTTITTRSRVQSITRSTMLWREPRGIERVQMSLFVMNGIDSLRFMFLRRADAEALEQWMEG</sequence>
<gene>
    <name evidence="4" type="ORF">DF196_04915</name>
</gene>
<name>A0A2U2NAG7_9BIFI</name>
<feature type="transmembrane region" description="Helical" evidence="2">
    <location>
        <begin position="588"/>
        <end position="607"/>
    </location>
</feature>
<proteinExistence type="predicted"/>
<feature type="transmembrane region" description="Helical" evidence="2">
    <location>
        <begin position="323"/>
        <end position="344"/>
    </location>
</feature>
<dbReference type="InterPro" id="IPR005182">
    <property type="entry name" value="YdbS-like_PH"/>
</dbReference>
<evidence type="ECO:0000313" key="4">
    <source>
        <dbReference type="EMBL" id="PWG66156.1"/>
    </source>
</evidence>
<dbReference type="EMBL" id="QFFM01000008">
    <property type="protein sequence ID" value="PWG66156.1"/>
    <property type="molecule type" value="Genomic_DNA"/>
</dbReference>
<evidence type="ECO:0000256" key="1">
    <source>
        <dbReference type="SAM" id="MobiDB-lite"/>
    </source>
</evidence>
<evidence type="ECO:0000313" key="5">
    <source>
        <dbReference type="Proteomes" id="UP000245876"/>
    </source>
</evidence>
<feature type="region of interest" description="Disordered" evidence="1">
    <location>
        <begin position="631"/>
        <end position="654"/>
    </location>
</feature>
<dbReference type="PANTHER" id="PTHR34473:SF2">
    <property type="entry name" value="UPF0699 TRANSMEMBRANE PROTEIN YDBT"/>
    <property type="match status" value="1"/>
</dbReference>
<feature type="transmembrane region" description="Helical" evidence="2">
    <location>
        <begin position="549"/>
        <end position="568"/>
    </location>
</feature>
<dbReference type="RefSeq" id="WP_109056773.1">
    <property type="nucleotide sequence ID" value="NZ_QFFM01000008.1"/>
</dbReference>
<keyword evidence="2" id="KW-1133">Transmembrane helix</keyword>
<evidence type="ECO:0000256" key="2">
    <source>
        <dbReference type="SAM" id="Phobius"/>
    </source>
</evidence>
<feature type="domain" description="YdbS-like PH" evidence="3">
    <location>
        <begin position="398"/>
        <end position="456"/>
    </location>
</feature>
<dbReference type="Pfam" id="PF03703">
    <property type="entry name" value="bPH_2"/>
    <property type="match status" value="2"/>
</dbReference>
<feature type="transmembrane region" description="Helical" evidence="2">
    <location>
        <begin position="371"/>
        <end position="395"/>
    </location>
</feature>
<comment type="caution">
    <text evidence="4">The sequence shown here is derived from an EMBL/GenBank/DDBJ whole genome shotgun (WGS) entry which is preliminary data.</text>
</comment>
<feature type="domain" description="YdbS-like PH" evidence="3">
    <location>
        <begin position="146"/>
        <end position="218"/>
    </location>
</feature>
<evidence type="ECO:0000259" key="3">
    <source>
        <dbReference type="Pfam" id="PF03703"/>
    </source>
</evidence>
<accession>A0A2U2NAG7</accession>
<keyword evidence="2" id="KW-0812">Transmembrane</keyword>
<dbReference type="Proteomes" id="UP000245876">
    <property type="component" value="Unassembled WGS sequence"/>
</dbReference>
<dbReference type="AlphaFoldDB" id="A0A2U2NAG7"/>
<feature type="transmembrane region" description="Helical" evidence="2">
    <location>
        <begin position="96"/>
        <end position="118"/>
    </location>
</feature>
<reference evidence="4 5" key="1">
    <citation type="journal article" date="2018" name="Int. J. Syst. Evol. Microbiol.">
        <title>Bifidobacterium callitrichidarum sp. nov. from the faeces of the emperor tamarin (Saguinus imperator).</title>
        <authorList>
            <person name="Modesto M."/>
            <person name="Michelini S."/>
            <person name="Sansosti M.C."/>
            <person name="De Filippo C."/>
            <person name="Cavalieri D."/>
            <person name="Qvirist L."/>
            <person name="Andlid T."/>
            <person name="Spiezio C."/>
            <person name="Sandri C."/>
            <person name="Pascarelli S."/>
            <person name="Sgorbati B."/>
            <person name="Mattarelli P."/>
        </authorList>
    </citation>
    <scope>NUCLEOTIDE SEQUENCE [LARGE SCALE GENOMIC DNA]</scope>
    <source>
        <strain evidence="4 5">TRI 5</strain>
    </source>
</reference>
<feature type="transmembrane region" description="Helical" evidence="2">
    <location>
        <begin position="124"/>
        <end position="144"/>
    </location>
</feature>
<keyword evidence="2" id="KW-0472">Membrane</keyword>
<feature type="region of interest" description="Disordered" evidence="1">
    <location>
        <begin position="44"/>
        <end position="84"/>
    </location>
</feature>